<dbReference type="Pfam" id="PF14994">
    <property type="entry name" value="TSGA13"/>
    <property type="match status" value="1"/>
</dbReference>
<evidence type="ECO:0000313" key="3">
    <source>
        <dbReference type="Proteomes" id="UP000700334"/>
    </source>
</evidence>
<evidence type="ECO:0000313" key="2">
    <source>
        <dbReference type="EMBL" id="KAG8515665.1"/>
    </source>
</evidence>
<dbReference type="Proteomes" id="UP000700334">
    <property type="component" value="Unassembled WGS sequence"/>
</dbReference>
<feature type="non-terminal residue" evidence="2">
    <location>
        <position position="1"/>
    </location>
</feature>
<dbReference type="OrthoDB" id="9946729at2759"/>
<dbReference type="EMBL" id="JAGFMF010011701">
    <property type="protein sequence ID" value="KAG8515665.1"/>
    <property type="molecule type" value="Genomic_DNA"/>
</dbReference>
<feature type="compositionally biased region" description="Polar residues" evidence="1">
    <location>
        <begin position="221"/>
        <end position="249"/>
    </location>
</feature>
<dbReference type="PANTHER" id="PTHR37352">
    <property type="entry name" value="TESTIS-SPECIFIC GENE 13 PROTEIN"/>
    <property type="match status" value="1"/>
</dbReference>
<gene>
    <name evidence="2" type="ORF">J0S82_011310</name>
</gene>
<proteinExistence type="predicted"/>
<feature type="region of interest" description="Disordered" evidence="1">
    <location>
        <begin position="221"/>
        <end position="259"/>
    </location>
</feature>
<evidence type="ECO:0000256" key="1">
    <source>
        <dbReference type="SAM" id="MobiDB-lite"/>
    </source>
</evidence>
<sequence length="286" mass="32921">IHYEKSKTPGTSSPGTVIDNDEIFDAVGQSKFVLKNLQHYTVHPNLSQYYEPLKPTALQRFLIQNQKIKSFMLKVSDFDRDKTLLILTNNPPPSPFDQQGRDIAPSYFPKELLLKESYHHPKLIENFWLPVMSQKKRLKSGLKPVFPMTLLEDSTSKQEQWFRFSTSKDFKSEGKYSKLYALRKQKKMYPQLNFAPVFKRDMKKDDPLEIATNVPYVLSVSRQSGSDKPSTKTWEPLTLSSLQEETPTRTAPGENAFRNGRAQQWIVRKSTVFANTLQAPASVSRD</sequence>
<protein>
    <submittedName>
        <fullName evidence="2">Testis-specific gene 13 protein</fullName>
    </submittedName>
</protein>
<name>A0A8J6AED4_GALPY</name>
<dbReference type="AlphaFoldDB" id="A0A8J6AED4"/>
<dbReference type="PANTHER" id="PTHR37352:SF1">
    <property type="entry name" value="TESTIS-SPECIFIC GENE 13 PROTEIN"/>
    <property type="match status" value="1"/>
</dbReference>
<organism evidence="2 3">
    <name type="scientific">Galemys pyrenaicus</name>
    <name type="common">Iberian desman</name>
    <name type="synonym">Pyrenean desman</name>
    <dbReference type="NCBI Taxonomy" id="202257"/>
    <lineage>
        <taxon>Eukaryota</taxon>
        <taxon>Metazoa</taxon>
        <taxon>Chordata</taxon>
        <taxon>Craniata</taxon>
        <taxon>Vertebrata</taxon>
        <taxon>Euteleostomi</taxon>
        <taxon>Mammalia</taxon>
        <taxon>Eutheria</taxon>
        <taxon>Laurasiatheria</taxon>
        <taxon>Eulipotyphla</taxon>
        <taxon>Talpidae</taxon>
        <taxon>Galemys</taxon>
    </lineage>
</organism>
<keyword evidence="3" id="KW-1185">Reference proteome</keyword>
<dbReference type="InterPro" id="IPR029241">
    <property type="entry name" value="TSGA13"/>
</dbReference>
<comment type="caution">
    <text evidence="2">The sequence shown here is derived from an EMBL/GenBank/DDBJ whole genome shotgun (WGS) entry which is preliminary data.</text>
</comment>
<reference evidence="2" key="1">
    <citation type="journal article" date="2021" name="Evol. Appl.">
        <title>The genome of the Pyrenean desman and the effects of bottlenecks and inbreeding on the genomic landscape of an endangered species.</title>
        <authorList>
            <person name="Escoda L."/>
            <person name="Castresana J."/>
        </authorList>
    </citation>
    <scope>NUCLEOTIDE SEQUENCE</scope>
    <source>
        <strain evidence="2">IBE-C5619</strain>
    </source>
</reference>
<accession>A0A8J6AED4</accession>